<feature type="domain" description="RNA-binding S4" evidence="4">
    <location>
        <begin position="8"/>
        <end position="66"/>
    </location>
</feature>
<evidence type="ECO:0000256" key="3">
    <source>
        <dbReference type="PROSITE-ProRule" id="PRU00182"/>
    </source>
</evidence>
<organism evidence="5 6">
    <name type="scientific">Fervidobacterium thailandense</name>
    <dbReference type="NCBI Taxonomy" id="1008305"/>
    <lineage>
        <taxon>Bacteria</taxon>
        <taxon>Thermotogati</taxon>
        <taxon>Thermotogota</taxon>
        <taxon>Thermotogae</taxon>
        <taxon>Thermotogales</taxon>
        <taxon>Fervidobacteriaceae</taxon>
        <taxon>Fervidobacterium</taxon>
    </lineage>
</organism>
<dbReference type="RefSeq" id="WP_083996539.1">
    <property type="nucleotide sequence ID" value="NZ_CP140110.1"/>
</dbReference>
<comment type="similarity">
    <text evidence="1">Belongs to the pseudouridine synthase RsuA family.</text>
</comment>
<dbReference type="STRING" id="1008305.A4H02_01860"/>
<dbReference type="InterPro" id="IPR050343">
    <property type="entry name" value="RsuA_PseudoU_synthase"/>
</dbReference>
<dbReference type="Gene3D" id="3.30.70.1560">
    <property type="entry name" value="Alpha-L RNA-binding motif"/>
    <property type="match status" value="1"/>
</dbReference>
<evidence type="ECO:0000259" key="4">
    <source>
        <dbReference type="SMART" id="SM00363"/>
    </source>
</evidence>
<dbReference type="OrthoDB" id="9807213at2"/>
<gene>
    <name evidence="5" type="ORF">A4H02_01860</name>
</gene>
<evidence type="ECO:0000313" key="6">
    <source>
        <dbReference type="Proteomes" id="UP000094570"/>
    </source>
</evidence>
<dbReference type="GO" id="GO:0003723">
    <property type="term" value="F:RNA binding"/>
    <property type="evidence" value="ECO:0007669"/>
    <property type="project" value="UniProtKB-KW"/>
</dbReference>
<dbReference type="SUPFAM" id="SSF55174">
    <property type="entry name" value="Alpha-L RNA-binding motif"/>
    <property type="match status" value="1"/>
</dbReference>
<proteinExistence type="inferred from homology"/>
<comment type="caution">
    <text evidence="5">The sequence shown here is derived from an EMBL/GenBank/DDBJ whole genome shotgun (WGS) entry which is preliminary data.</text>
</comment>
<keyword evidence="6" id="KW-1185">Reference proteome</keyword>
<dbReference type="Gene3D" id="3.10.290.10">
    <property type="entry name" value="RNA-binding S4 domain"/>
    <property type="match status" value="1"/>
</dbReference>
<dbReference type="InterPro" id="IPR036986">
    <property type="entry name" value="S4_RNA-bd_sf"/>
</dbReference>
<dbReference type="InterPro" id="IPR020094">
    <property type="entry name" value="TruA/RsuA/RluB/E/F_N"/>
</dbReference>
<keyword evidence="3" id="KW-0694">RNA-binding</keyword>
<dbReference type="NCBIfam" id="TIGR00093">
    <property type="entry name" value="pseudouridine synthase"/>
    <property type="match status" value="1"/>
</dbReference>
<protein>
    <submittedName>
        <fullName evidence="5">RNA-binding protein</fullName>
    </submittedName>
</protein>
<dbReference type="FunFam" id="3.10.290.10:FF:000003">
    <property type="entry name" value="Pseudouridine synthase"/>
    <property type="match status" value="1"/>
</dbReference>
<evidence type="ECO:0000256" key="1">
    <source>
        <dbReference type="ARBA" id="ARBA00008348"/>
    </source>
</evidence>
<dbReference type="AlphaFoldDB" id="A0A1E3G4D5"/>
<dbReference type="Pfam" id="PF01479">
    <property type="entry name" value="S4"/>
    <property type="match status" value="1"/>
</dbReference>
<dbReference type="PANTHER" id="PTHR47683">
    <property type="entry name" value="PSEUDOURIDINE SYNTHASE FAMILY PROTEIN-RELATED"/>
    <property type="match status" value="1"/>
</dbReference>
<dbReference type="EMBL" id="LWAF01000002">
    <property type="protein sequence ID" value="ODN31042.1"/>
    <property type="molecule type" value="Genomic_DNA"/>
</dbReference>
<dbReference type="Gene3D" id="3.30.70.580">
    <property type="entry name" value="Pseudouridine synthase I, catalytic domain, N-terminal subdomain"/>
    <property type="match status" value="1"/>
</dbReference>
<dbReference type="PANTHER" id="PTHR47683:SF4">
    <property type="entry name" value="PSEUDOURIDINE SYNTHASE"/>
    <property type="match status" value="1"/>
</dbReference>
<keyword evidence="2" id="KW-0413">Isomerase</keyword>
<dbReference type="GO" id="GO:0000455">
    <property type="term" value="P:enzyme-directed rRNA pseudouridine synthesis"/>
    <property type="evidence" value="ECO:0007669"/>
    <property type="project" value="UniProtKB-ARBA"/>
</dbReference>
<dbReference type="CDD" id="cd00165">
    <property type="entry name" value="S4"/>
    <property type="match status" value="1"/>
</dbReference>
<dbReference type="SMART" id="SM00363">
    <property type="entry name" value="S4"/>
    <property type="match status" value="1"/>
</dbReference>
<evidence type="ECO:0000256" key="2">
    <source>
        <dbReference type="ARBA" id="ARBA00023235"/>
    </source>
</evidence>
<name>A0A1E3G4D5_9BACT</name>
<dbReference type="PROSITE" id="PS50889">
    <property type="entry name" value="S4"/>
    <property type="match status" value="1"/>
</dbReference>
<dbReference type="Proteomes" id="UP000094570">
    <property type="component" value="Unassembled WGS sequence"/>
</dbReference>
<dbReference type="GO" id="GO:0120159">
    <property type="term" value="F:rRNA pseudouridine synthase activity"/>
    <property type="evidence" value="ECO:0007669"/>
    <property type="project" value="UniProtKB-ARBA"/>
</dbReference>
<reference evidence="6" key="1">
    <citation type="submission" date="2016-04" db="EMBL/GenBank/DDBJ databases">
        <title>The genome sequence project of a novel Fervidobacterium isolate from a hot spring in Thailand.</title>
        <authorList>
            <person name="Gonzalez J.M."/>
            <person name="Cuecas A."/>
            <person name="Kanoksilapatham W."/>
        </authorList>
    </citation>
    <scope>NUCLEOTIDE SEQUENCE [LARGE SCALE GENOMIC DNA]</scope>
    <source>
        <strain evidence="6">FC2004</strain>
    </source>
</reference>
<dbReference type="Pfam" id="PF00849">
    <property type="entry name" value="PseudoU_synth_2"/>
    <property type="match status" value="1"/>
</dbReference>
<dbReference type="InterPro" id="IPR006145">
    <property type="entry name" value="PsdUridine_synth_RsuA/RluA"/>
</dbReference>
<sequence>MKMVPERQRLDRFLANAHVGTRNEVKRLIRSGLVRVNSKVVTDPSFKVSKQDTVEVDGKIIEAHRKVYIMLNKPAGYVSTTSERERSVLALVNHPYTGELHIAGRLDKDVEGLLLLTNDGEFTHRIISPKKHVEKEYFIETEEPVQVDEKMRKKLAEGLRLKDGTKLLPARIEQINESTISITIHEGKYHQIKRMCEALGIRWKKIRRVRIGGLTLGDLKLGEWRELSDEDLKKLLE</sequence>
<dbReference type="InterPro" id="IPR042092">
    <property type="entry name" value="PsdUridine_s_RsuA/RluB/E/F_cat"/>
</dbReference>
<dbReference type="InterPro" id="IPR002942">
    <property type="entry name" value="S4_RNA-bd"/>
</dbReference>
<dbReference type="InterPro" id="IPR020103">
    <property type="entry name" value="PsdUridine_synth_cat_dom_sf"/>
</dbReference>
<accession>A0A1E3G4D5</accession>
<dbReference type="SUPFAM" id="SSF55120">
    <property type="entry name" value="Pseudouridine synthase"/>
    <property type="match status" value="1"/>
</dbReference>
<dbReference type="InterPro" id="IPR000748">
    <property type="entry name" value="PsdUridine_synth_RsuA/RluB/E/F"/>
</dbReference>
<evidence type="ECO:0000313" key="5">
    <source>
        <dbReference type="EMBL" id="ODN31042.1"/>
    </source>
</evidence>
<dbReference type="CDD" id="cd02553">
    <property type="entry name" value="PseudoU_synth_RsuA"/>
    <property type="match status" value="1"/>
</dbReference>